<keyword evidence="1" id="KW-1133">Transmembrane helix</keyword>
<keyword evidence="1" id="KW-0472">Membrane</keyword>
<reference evidence="2 3" key="1">
    <citation type="journal article" date="2018" name="Nat. Genet.">
        <title>The Rosa genome provides new insights in the design of modern roses.</title>
        <authorList>
            <person name="Bendahmane M."/>
        </authorList>
    </citation>
    <scope>NUCLEOTIDE SEQUENCE [LARGE SCALE GENOMIC DNA]</scope>
    <source>
        <strain evidence="3">cv. Old Blush</strain>
    </source>
</reference>
<proteinExistence type="predicted"/>
<organism evidence="2 3">
    <name type="scientific">Rosa chinensis</name>
    <name type="common">China rose</name>
    <dbReference type="NCBI Taxonomy" id="74649"/>
    <lineage>
        <taxon>Eukaryota</taxon>
        <taxon>Viridiplantae</taxon>
        <taxon>Streptophyta</taxon>
        <taxon>Embryophyta</taxon>
        <taxon>Tracheophyta</taxon>
        <taxon>Spermatophyta</taxon>
        <taxon>Magnoliopsida</taxon>
        <taxon>eudicotyledons</taxon>
        <taxon>Gunneridae</taxon>
        <taxon>Pentapetalae</taxon>
        <taxon>rosids</taxon>
        <taxon>fabids</taxon>
        <taxon>Rosales</taxon>
        <taxon>Rosaceae</taxon>
        <taxon>Rosoideae</taxon>
        <taxon>Rosoideae incertae sedis</taxon>
        <taxon>Rosa</taxon>
    </lineage>
</organism>
<protein>
    <submittedName>
        <fullName evidence="2">Uncharacterized protein</fullName>
    </submittedName>
</protein>
<gene>
    <name evidence="2" type="ORF">RchiOBHm_Chr5g0034881</name>
</gene>
<sequence>MKKHSLNDNPTDAYYNPLHIKKLVIMLKQNRRKINFILYMLSGASFDCSVGLICMLDLLIYNINDTLISMK</sequence>
<feature type="transmembrane region" description="Helical" evidence="1">
    <location>
        <begin position="36"/>
        <end position="61"/>
    </location>
</feature>
<evidence type="ECO:0000313" key="3">
    <source>
        <dbReference type="Proteomes" id="UP000238479"/>
    </source>
</evidence>
<comment type="caution">
    <text evidence="2">The sequence shown here is derived from an EMBL/GenBank/DDBJ whole genome shotgun (WGS) entry which is preliminary data.</text>
</comment>
<dbReference type="Proteomes" id="UP000238479">
    <property type="component" value="Chromosome 5"/>
</dbReference>
<keyword evidence="1" id="KW-0812">Transmembrane</keyword>
<evidence type="ECO:0000313" key="2">
    <source>
        <dbReference type="EMBL" id="PRQ31383.1"/>
    </source>
</evidence>
<dbReference type="Gramene" id="PRQ31383">
    <property type="protein sequence ID" value="PRQ31383"/>
    <property type="gene ID" value="RchiOBHm_Chr5g0034881"/>
</dbReference>
<dbReference type="AlphaFoldDB" id="A0A2P6QB45"/>
<evidence type="ECO:0000256" key="1">
    <source>
        <dbReference type="SAM" id="Phobius"/>
    </source>
</evidence>
<name>A0A2P6QB45_ROSCH</name>
<keyword evidence="3" id="KW-1185">Reference proteome</keyword>
<accession>A0A2P6QB45</accession>
<dbReference type="EMBL" id="PDCK01000043">
    <property type="protein sequence ID" value="PRQ31383.1"/>
    <property type="molecule type" value="Genomic_DNA"/>
</dbReference>